<protein>
    <submittedName>
        <fullName evidence="2">Uncharacterized protein</fullName>
    </submittedName>
</protein>
<keyword evidence="1" id="KW-0175">Coiled coil</keyword>
<feature type="coiled-coil region" evidence="1">
    <location>
        <begin position="289"/>
        <end position="401"/>
    </location>
</feature>
<dbReference type="Proteomes" id="UP000044841">
    <property type="component" value="Unassembled WGS sequence"/>
</dbReference>
<accession>A0A0K6FNV0</accession>
<sequence length="463" mass="51027">MDLEHYRNRAIAICIHPDAQSKTLPGSPGIRTFLEDFGPVWDIRSFCIKEGLSVKGLPNTAVVVLDSPDTVKKILKSSTEAIQGSFWRGHSVIAESFGRNGHLDNFFKTKVFPRLISKLPGKPPGSDNLLRPNQSQPMHGGLGVYAPPAKRPRTDSFGGSFDAAAAAVGNHASTSKSIRTTSAMPESSDWMRARITQLETELDSMRVTRDMSALEKGLLQAARQAEQHALREAVSQKSAADAVLSRQEVEQGWLRSELETASARESALSNDVNVLRGQLTISEGKLLLAQLSVKQLVNLSERIKALEMELEKAQSRSQKLQLQNSRLEQQIANPDTTELDGTKAKAQQLEDTVKRLESDLTASHEQLESAKKSLESMQRSLESVQEKYSSTRGQYESAKAKLGMYKSRLENEQTIVQQLKDTFTPEVYRSLGATYETLGAFLSITGLPPIDGEEHAGPKKELD</sequence>
<evidence type="ECO:0000313" key="2">
    <source>
        <dbReference type="EMBL" id="CUA67886.1"/>
    </source>
</evidence>
<reference evidence="2 3" key="1">
    <citation type="submission" date="2015-07" db="EMBL/GenBank/DDBJ databases">
        <authorList>
            <person name="Noorani M."/>
        </authorList>
    </citation>
    <scope>NUCLEOTIDE SEQUENCE [LARGE SCALE GENOMIC DNA]</scope>
    <source>
        <strain evidence="2">BBA 69670</strain>
    </source>
</reference>
<dbReference type="AlphaFoldDB" id="A0A0K6FNV0"/>
<dbReference type="Gene3D" id="1.10.287.1490">
    <property type="match status" value="1"/>
</dbReference>
<evidence type="ECO:0000256" key="1">
    <source>
        <dbReference type="SAM" id="Coils"/>
    </source>
</evidence>
<proteinExistence type="predicted"/>
<gene>
    <name evidence="2" type="ORF">RSOLAG22IIIB_13554</name>
</gene>
<keyword evidence="3" id="KW-1185">Reference proteome</keyword>
<name>A0A0K6FNV0_9AGAM</name>
<dbReference type="SUPFAM" id="SSF57997">
    <property type="entry name" value="Tropomyosin"/>
    <property type="match status" value="1"/>
</dbReference>
<organism evidence="2 3">
    <name type="scientific">Rhizoctonia solani</name>
    <dbReference type="NCBI Taxonomy" id="456999"/>
    <lineage>
        <taxon>Eukaryota</taxon>
        <taxon>Fungi</taxon>
        <taxon>Dikarya</taxon>
        <taxon>Basidiomycota</taxon>
        <taxon>Agaricomycotina</taxon>
        <taxon>Agaricomycetes</taxon>
        <taxon>Cantharellales</taxon>
        <taxon>Ceratobasidiaceae</taxon>
        <taxon>Rhizoctonia</taxon>
    </lineage>
</organism>
<dbReference type="EMBL" id="CYGV01000232">
    <property type="protein sequence ID" value="CUA67886.1"/>
    <property type="molecule type" value="Genomic_DNA"/>
</dbReference>
<evidence type="ECO:0000313" key="3">
    <source>
        <dbReference type="Proteomes" id="UP000044841"/>
    </source>
</evidence>